<dbReference type="InterPro" id="IPR036389">
    <property type="entry name" value="RNase_III_sf"/>
</dbReference>
<dbReference type="Gene3D" id="1.10.1520.10">
    <property type="entry name" value="Ribonuclease III domain"/>
    <property type="match status" value="1"/>
</dbReference>
<dbReference type="CDD" id="cd00593">
    <property type="entry name" value="RIBOc"/>
    <property type="match status" value="1"/>
</dbReference>
<dbReference type="InterPro" id="IPR011907">
    <property type="entry name" value="RNase_III"/>
</dbReference>
<evidence type="ECO:0000313" key="12">
    <source>
        <dbReference type="Proteomes" id="UP001174909"/>
    </source>
</evidence>
<dbReference type="PROSITE" id="PS50142">
    <property type="entry name" value="RNASE_3_2"/>
    <property type="match status" value="1"/>
</dbReference>
<sequence length="226" mass="24911">MFQRRLGYCFTVSQRLGRALTHRSYTAEAAEDTGDYETLEFLGDAVLGLILGTYLYERYPHCNEGQLSQMRSRLVSEISLAGLARQIDLGDFLLLGRGEESSGGRQKDSLLAAALEAVLAALYLDAGLQRAQEAFLSCFAEAIKRRLASPQGQDYKGLLQQKGLGAFGCVPTYQTVREEGPPHQKTFHVRLSLTPEYDCIGIGPSKKAAGQDAAEQLLRLLRQHDI</sequence>
<gene>
    <name evidence="11" type="ORF">GBAR_LOCUS19656</name>
</gene>
<comment type="similarity">
    <text evidence="2">Belongs to the ribonuclease III family.</text>
</comment>
<dbReference type="GO" id="GO:0030847">
    <property type="term" value="P:termination of RNA polymerase II transcription, exosome-dependent"/>
    <property type="evidence" value="ECO:0007669"/>
    <property type="project" value="UniProtKB-ARBA"/>
</dbReference>
<evidence type="ECO:0000256" key="4">
    <source>
        <dbReference type="ARBA" id="ARBA00022722"/>
    </source>
</evidence>
<evidence type="ECO:0000256" key="3">
    <source>
        <dbReference type="ARBA" id="ARBA00012177"/>
    </source>
</evidence>
<dbReference type="PROSITE" id="PS50137">
    <property type="entry name" value="DS_RBD"/>
    <property type="match status" value="1"/>
</dbReference>
<dbReference type="PANTHER" id="PTHR11207">
    <property type="entry name" value="RIBONUCLEASE III"/>
    <property type="match status" value="1"/>
</dbReference>
<dbReference type="HAMAP" id="MF_00104">
    <property type="entry name" value="RNase_III"/>
    <property type="match status" value="1"/>
</dbReference>
<dbReference type="SMART" id="SM00535">
    <property type="entry name" value="RIBOc"/>
    <property type="match status" value="1"/>
</dbReference>
<dbReference type="GO" id="GO:0035196">
    <property type="term" value="P:miRNA processing"/>
    <property type="evidence" value="ECO:0007669"/>
    <property type="project" value="UniProtKB-ARBA"/>
</dbReference>
<keyword evidence="4" id="KW-0540">Nuclease</keyword>
<evidence type="ECO:0000256" key="1">
    <source>
        <dbReference type="ARBA" id="ARBA00000109"/>
    </source>
</evidence>
<evidence type="ECO:0000259" key="10">
    <source>
        <dbReference type="PROSITE" id="PS50142"/>
    </source>
</evidence>
<dbReference type="Pfam" id="PF14622">
    <property type="entry name" value="Ribonucleas_3_3"/>
    <property type="match status" value="1"/>
</dbReference>
<reference evidence="11" key="1">
    <citation type="submission" date="2023-03" db="EMBL/GenBank/DDBJ databases">
        <authorList>
            <person name="Steffen K."/>
            <person name="Cardenas P."/>
        </authorList>
    </citation>
    <scope>NUCLEOTIDE SEQUENCE</scope>
</reference>
<dbReference type="InterPro" id="IPR014720">
    <property type="entry name" value="dsRBD_dom"/>
</dbReference>
<keyword evidence="5" id="KW-0255">Endonuclease</keyword>
<evidence type="ECO:0000256" key="8">
    <source>
        <dbReference type="PROSITE-ProRule" id="PRU00266"/>
    </source>
</evidence>
<dbReference type="GO" id="GO:0034963">
    <property type="term" value="P:box C/D sno(s)RNA processing"/>
    <property type="evidence" value="ECO:0007669"/>
    <property type="project" value="UniProtKB-ARBA"/>
</dbReference>
<evidence type="ECO:0000256" key="5">
    <source>
        <dbReference type="ARBA" id="ARBA00022759"/>
    </source>
</evidence>
<dbReference type="FunFam" id="1.10.1520.10:FF:000001">
    <property type="entry name" value="Ribonuclease 3"/>
    <property type="match status" value="1"/>
</dbReference>
<dbReference type="Proteomes" id="UP001174909">
    <property type="component" value="Unassembled WGS sequence"/>
</dbReference>
<dbReference type="InterPro" id="IPR000999">
    <property type="entry name" value="RNase_III_dom"/>
</dbReference>
<dbReference type="NCBIfam" id="TIGR02191">
    <property type="entry name" value="RNaseIII"/>
    <property type="match status" value="1"/>
</dbReference>
<dbReference type="SMART" id="SM00358">
    <property type="entry name" value="DSRM"/>
    <property type="match status" value="1"/>
</dbReference>
<evidence type="ECO:0000313" key="11">
    <source>
        <dbReference type="EMBL" id="CAI8035014.1"/>
    </source>
</evidence>
<comment type="catalytic activity">
    <reaction evidence="1">
        <text>Endonucleolytic cleavage to 5'-phosphomonoester.</text>
        <dbReference type="EC" id="3.1.26.3"/>
    </reaction>
</comment>
<keyword evidence="12" id="KW-1185">Reference proteome</keyword>
<feature type="domain" description="DRBM" evidence="9">
    <location>
        <begin position="154"/>
        <end position="223"/>
    </location>
</feature>
<keyword evidence="7 8" id="KW-0694">RNA-binding</keyword>
<dbReference type="EC" id="3.1.26.3" evidence="3"/>
<keyword evidence="6" id="KW-0378">Hydrolase</keyword>
<dbReference type="PANTHER" id="PTHR11207:SF0">
    <property type="entry name" value="RIBONUCLEASE 3"/>
    <property type="match status" value="1"/>
</dbReference>
<dbReference type="Gene3D" id="3.30.160.20">
    <property type="match status" value="1"/>
</dbReference>
<feature type="domain" description="RNase III" evidence="10">
    <location>
        <begin position="1"/>
        <end position="127"/>
    </location>
</feature>
<comment type="caution">
    <text evidence="11">The sequence shown here is derived from an EMBL/GenBank/DDBJ whole genome shotgun (WGS) entry which is preliminary data.</text>
</comment>
<dbReference type="GO" id="GO:0004525">
    <property type="term" value="F:ribonuclease III activity"/>
    <property type="evidence" value="ECO:0007669"/>
    <property type="project" value="UniProtKB-EC"/>
</dbReference>
<evidence type="ECO:0000256" key="7">
    <source>
        <dbReference type="ARBA" id="ARBA00022884"/>
    </source>
</evidence>
<organism evidence="11 12">
    <name type="scientific">Geodia barretti</name>
    <name type="common">Barrett's horny sponge</name>
    <dbReference type="NCBI Taxonomy" id="519541"/>
    <lineage>
        <taxon>Eukaryota</taxon>
        <taxon>Metazoa</taxon>
        <taxon>Porifera</taxon>
        <taxon>Demospongiae</taxon>
        <taxon>Heteroscleromorpha</taxon>
        <taxon>Tetractinellida</taxon>
        <taxon>Astrophorina</taxon>
        <taxon>Geodiidae</taxon>
        <taxon>Geodia</taxon>
    </lineage>
</organism>
<dbReference type="CDD" id="cd10845">
    <property type="entry name" value="DSRM_RNAse_III_family"/>
    <property type="match status" value="1"/>
</dbReference>
<dbReference type="PROSITE" id="PS00517">
    <property type="entry name" value="RNASE_3_1"/>
    <property type="match status" value="1"/>
</dbReference>
<evidence type="ECO:0000256" key="6">
    <source>
        <dbReference type="ARBA" id="ARBA00022801"/>
    </source>
</evidence>
<evidence type="ECO:0000256" key="2">
    <source>
        <dbReference type="ARBA" id="ARBA00010183"/>
    </source>
</evidence>
<dbReference type="SUPFAM" id="SSF69065">
    <property type="entry name" value="RNase III domain-like"/>
    <property type="match status" value="1"/>
</dbReference>
<dbReference type="GO" id="GO:0034475">
    <property type="term" value="P:U4 snRNA 3'-end processing"/>
    <property type="evidence" value="ECO:0007669"/>
    <property type="project" value="UniProtKB-ARBA"/>
</dbReference>
<accession>A0AA35SSU0</accession>
<dbReference type="GO" id="GO:0003725">
    <property type="term" value="F:double-stranded RNA binding"/>
    <property type="evidence" value="ECO:0007669"/>
    <property type="project" value="TreeGrafter"/>
</dbReference>
<evidence type="ECO:0000259" key="9">
    <source>
        <dbReference type="PROSITE" id="PS50137"/>
    </source>
</evidence>
<dbReference type="EMBL" id="CASHTH010002766">
    <property type="protein sequence ID" value="CAI8035014.1"/>
    <property type="molecule type" value="Genomic_DNA"/>
</dbReference>
<protein>
    <recommendedName>
        <fullName evidence="3">ribonuclease III</fullName>
        <ecNumber evidence="3">3.1.26.3</ecNumber>
    </recommendedName>
</protein>
<name>A0AA35SSU0_GEOBA</name>
<dbReference type="SUPFAM" id="SSF54768">
    <property type="entry name" value="dsRNA-binding domain-like"/>
    <property type="match status" value="1"/>
</dbReference>
<dbReference type="AlphaFoldDB" id="A0AA35SSU0"/>
<proteinExistence type="inferred from homology"/>
<dbReference type="GO" id="GO:0006364">
    <property type="term" value="P:rRNA processing"/>
    <property type="evidence" value="ECO:0007669"/>
    <property type="project" value="InterPro"/>
</dbReference>
<dbReference type="Pfam" id="PF00035">
    <property type="entry name" value="dsrm"/>
    <property type="match status" value="1"/>
</dbReference>